<name>A0A0F9HIC2_9ZZZZ</name>
<evidence type="ECO:0008006" key="2">
    <source>
        <dbReference type="Google" id="ProtNLM"/>
    </source>
</evidence>
<sequence length="358" mass="38031">MKKLIFSLIIALTLFNPLFGQGSTDITGKPTSYWLHGNPDKDNAWNWMKDVDGTVRGLRGTGKIWYVDSGVSAEGNGKTITSARDTLDEIFALISADGGANRGDIVYIMQGHIEQSSTEGAIWDADVAGVKIIGLGVGTDMPTFEFNNATTTTQIGADNIWLQNVWLKPATDTILIGLEVESGSDYFTMTNCIVGTASVSTQEFAVGVQVGTSTGAVIQYNLFDAGTAQASVSVRIEAATGIVIRGNTMRGDNSTANIYNLLMLSENITFDDNTLWNGVTGGLNTEPVWELLSGTIGISRRNYAATNLATMNLAFVGDGMLNFGNYYTESAGGARTAYALDEVASTGTQTTVTVSDGI</sequence>
<protein>
    <recommendedName>
        <fullName evidence="2">Right handed beta helix domain-containing protein</fullName>
    </recommendedName>
</protein>
<reference evidence="1" key="1">
    <citation type="journal article" date="2015" name="Nature">
        <title>Complex archaea that bridge the gap between prokaryotes and eukaryotes.</title>
        <authorList>
            <person name="Spang A."/>
            <person name="Saw J.H."/>
            <person name="Jorgensen S.L."/>
            <person name="Zaremba-Niedzwiedzka K."/>
            <person name="Martijn J."/>
            <person name="Lind A.E."/>
            <person name="van Eijk R."/>
            <person name="Schleper C."/>
            <person name="Guy L."/>
            <person name="Ettema T.J."/>
        </authorList>
    </citation>
    <scope>NUCLEOTIDE SEQUENCE</scope>
</reference>
<dbReference type="InterPro" id="IPR011050">
    <property type="entry name" value="Pectin_lyase_fold/virulence"/>
</dbReference>
<dbReference type="SUPFAM" id="SSF51126">
    <property type="entry name" value="Pectin lyase-like"/>
    <property type="match status" value="1"/>
</dbReference>
<gene>
    <name evidence="1" type="ORF">LCGC14_1780050</name>
</gene>
<evidence type="ECO:0000313" key="1">
    <source>
        <dbReference type="EMBL" id="KKM02877.1"/>
    </source>
</evidence>
<dbReference type="AlphaFoldDB" id="A0A0F9HIC2"/>
<comment type="caution">
    <text evidence="1">The sequence shown here is derived from an EMBL/GenBank/DDBJ whole genome shotgun (WGS) entry which is preliminary data.</text>
</comment>
<accession>A0A0F9HIC2</accession>
<proteinExistence type="predicted"/>
<organism evidence="1">
    <name type="scientific">marine sediment metagenome</name>
    <dbReference type="NCBI Taxonomy" id="412755"/>
    <lineage>
        <taxon>unclassified sequences</taxon>
        <taxon>metagenomes</taxon>
        <taxon>ecological metagenomes</taxon>
    </lineage>
</organism>
<dbReference type="EMBL" id="LAZR01016819">
    <property type="protein sequence ID" value="KKM02877.1"/>
    <property type="molecule type" value="Genomic_DNA"/>
</dbReference>